<feature type="compositionally biased region" description="Gly residues" evidence="1">
    <location>
        <begin position="82"/>
        <end position="95"/>
    </location>
</feature>
<sequence>MGEGVDTELVEGVLRLGELDVGKEEVAGAGVVGEEGGGEERELVAELGKVEVGLGVERGGVEEDEHGVGAARGRCREEASDGGVGEVDHAGGGARAEGLELGDQVVGAGGCGGDGEEQEREEEQQREAVRWRRHAGWMTVDLGGG</sequence>
<evidence type="ECO:0000256" key="1">
    <source>
        <dbReference type="SAM" id="MobiDB-lite"/>
    </source>
</evidence>
<name>A0A0A9FG09_ARUDO</name>
<evidence type="ECO:0000313" key="2">
    <source>
        <dbReference type="EMBL" id="JAE11287.1"/>
    </source>
</evidence>
<dbReference type="AlphaFoldDB" id="A0A0A9FG09"/>
<organism evidence="2">
    <name type="scientific">Arundo donax</name>
    <name type="common">Giant reed</name>
    <name type="synonym">Donax arundinaceus</name>
    <dbReference type="NCBI Taxonomy" id="35708"/>
    <lineage>
        <taxon>Eukaryota</taxon>
        <taxon>Viridiplantae</taxon>
        <taxon>Streptophyta</taxon>
        <taxon>Embryophyta</taxon>
        <taxon>Tracheophyta</taxon>
        <taxon>Spermatophyta</taxon>
        <taxon>Magnoliopsida</taxon>
        <taxon>Liliopsida</taxon>
        <taxon>Poales</taxon>
        <taxon>Poaceae</taxon>
        <taxon>PACMAD clade</taxon>
        <taxon>Arundinoideae</taxon>
        <taxon>Arundineae</taxon>
        <taxon>Arundo</taxon>
    </lineage>
</organism>
<dbReference type="EMBL" id="GBRH01186609">
    <property type="protein sequence ID" value="JAE11287.1"/>
    <property type="molecule type" value="Transcribed_RNA"/>
</dbReference>
<accession>A0A0A9FG09</accession>
<proteinExistence type="predicted"/>
<feature type="region of interest" description="Disordered" evidence="1">
    <location>
        <begin position="56"/>
        <end position="129"/>
    </location>
</feature>
<protein>
    <submittedName>
        <fullName evidence="2">Uncharacterized protein</fullName>
    </submittedName>
</protein>
<reference evidence="2" key="2">
    <citation type="journal article" date="2015" name="Data Brief">
        <title>Shoot transcriptome of the giant reed, Arundo donax.</title>
        <authorList>
            <person name="Barrero R.A."/>
            <person name="Guerrero F.D."/>
            <person name="Moolhuijzen P."/>
            <person name="Goolsby J.A."/>
            <person name="Tidwell J."/>
            <person name="Bellgard S.E."/>
            <person name="Bellgard M.I."/>
        </authorList>
    </citation>
    <scope>NUCLEOTIDE SEQUENCE</scope>
    <source>
        <tissue evidence="2">Shoot tissue taken approximately 20 cm above the soil surface</tissue>
    </source>
</reference>
<reference evidence="2" key="1">
    <citation type="submission" date="2014-09" db="EMBL/GenBank/DDBJ databases">
        <authorList>
            <person name="Magalhaes I.L.F."/>
            <person name="Oliveira U."/>
            <person name="Santos F.R."/>
            <person name="Vidigal T.H.D.A."/>
            <person name="Brescovit A.D."/>
            <person name="Santos A.J."/>
        </authorList>
    </citation>
    <scope>NUCLEOTIDE SEQUENCE</scope>
    <source>
        <tissue evidence="2">Shoot tissue taken approximately 20 cm above the soil surface</tissue>
    </source>
</reference>